<organism evidence="1 2">
    <name type="scientific">Dendrolimus kikuchii</name>
    <dbReference type="NCBI Taxonomy" id="765133"/>
    <lineage>
        <taxon>Eukaryota</taxon>
        <taxon>Metazoa</taxon>
        <taxon>Ecdysozoa</taxon>
        <taxon>Arthropoda</taxon>
        <taxon>Hexapoda</taxon>
        <taxon>Insecta</taxon>
        <taxon>Pterygota</taxon>
        <taxon>Neoptera</taxon>
        <taxon>Endopterygota</taxon>
        <taxon>Lepidoptera</taxon>
        <taxon>Glossata</taxon>
        <taxon>Ditrysia</taxon>
        <taxon>Bombycoidea</taxon>
        <taxon>Lasiocampidae</taxon>
        <taxon>Dendrolimus</taxon>
    </lineage>
</organism>
<accession>A0ACC1DKX9</accession>
<keyword evidence="2" id="KW-1185">Reference proteome</keyword>
<evidence type="ECO:0000313" key="1">
    <source>
        <dbReference type="EMBL" id="KAJ0184237.1"/>
    </source>
</evidence>
<evidence type="ECO:0000313" key="2">
    <source>
        <dbReference type="Proteomes" id="UP000824533"/>
    </source>
</evidence>
<reference evidence="1 2" key="1">
    <citation type="journal article" date="2021" name="Front. Genet.">
        <title>Chromosome-Level Genome Assembly Reveals Significant Gene Expansion in the Toll and IMD Signaling Pathways of Dendrolimus kikuchii.</title>
        <authorList>
            <person name="Zhou J."/>
            <person name="Wu P."/>
            <person name="Xiong Z."/>
            <person name="Liu N."/>
            <person name="Zhao N."/>
            <person name="Ji M."/>
            <person name="Qiu Y."/>
            <person name="Yang B."/>
        </authorList>
    </citation>
    <scope>NUCLEOTIDE SEQUENCE [LARGE SCALE GENOMIC DNA]</scope>
    <source>
        <strain evidence="1">Ann1</strain>
    </source>
</reference>
<name>A0ACC1DKX9_9NEOP</name>
<dbReference type="EMBL" id="CM034387">
    <property type="protein sequence ID" value="KAJ0184237.1"/>
    <property type="molecule type" value="Genomic_DNA"/>
</dbReference>
<gene>
    <name evidence="1" type="ORF">K1T71_000660</name>
</gene>
<sequence length="365" mass="42151">MSLKIFFNLILIVNLTNSSTVYIINVPEDGGVAKNTIPQETKDDPLKAHEQVFLDTLIKYFGDIKHDMRPKHKCDRRFGSLYGTKEQKLKCLSRRERSTQPANVMPSFRHMFKTRLRYPLFSLPHHPQMKPFYRQDKQISLDYLDLTDLSRSLRSPEFSQDYLDVSDLRSGRSIPFDYVDVSVDLNLNFDSRVPEARRSGGAKARASVYSSDTDIVKDIFKETPKRFKVVPSDSSDKSSKSDSSVDSKSNEKLNDEKKFATDNTDSEDNTKGEKDSDNSNTESEEKITSSKKVGTPKNSNGAKVTDKNRVVYMQSLNKVIDADGRRRLTHFLPKRFHWKEEEFDNLGYFWFNGHRGKYAEPWRVD</sequence>
<comment type="caution">
    <text evidence="1">The sequence shown here is derived from an EMBL/GenBank/DDBJ whole genome shotgun (WGS) entry which is preliminary data.</text>
</comment>
<dbReference type="Proteomes" id="UP000824533">
    <property type="component" value="Linkage Group LG01"/>
</dbReference>
<protein>
    <submittedName>
        <fullName evidence="1">Uncharacterized protein</fullName>
    </submittedName>
</protein>
<proteinExistence type="predicted"/>